<evidence type="ECO:0000259" key="1">
    <source>
        <dbReference type="Pfam" id="PF02371"/>
    </source>
</evidence>
<feature type="domain" description="Transposase IS116/IS110/IS902 C-terminal" evidence="1">
    <location>
        <begin position="1"/>
        <end position="82"/>
    </location>
</feature>
<dbReference type="RefSeq" id="WP_139224022.1">
    <property type="nucleotide sequence ID" value="NZ_FOJW01000021.1"/>
</dbReference>
<dbReference type="Pfam" id="PF02371">
    <property type="entry name" value="Transposase_20"/>
    <property type="match status" value="1"/>
</dbReference>
<proteinExistence type="predicted"/>
<dbReference type="OrthoDB" id="9790935at2"/>
<dbReference type="PANTHER" id="PTHR33055:SF13">
    <property type="entry name" value="TRANSPOSASE"/>
    <property type="match status" value="1"/>
</dbReference>
<reference evidence="2 3" key="1">
    <citation type="submission" date="2016-10" db="EMBL/GenBank/DDBJ databases">
        <authorList>
            <person name="de Groot N.N."/>
        </authorList>
    </citation>
    <scope>NUCLEOTIDE SEQUENCE [LARGE SCALE GENOMIC DNA]</scope>
    <source>
        <strain evidence="2 3">CGMCC 1.3702</strain>
    </source>
</reference>
<name>A0A1I1ANA9_9BACI</name>
<dbReference type="InterPro" id="IPR003346">
    <property type="entry name" value="Transposase_20"/>
</dbReference>
<gene>
    <name evidence="2" type="ORF">SAMN04488072_12141</name>
</gene>
<dbReference type="EMBL" id="FOJW01000021">
    <property type="protein sequence ID" value="SFB37870.1"/>
    <property type="molecule type" value="Genomic_DNA"/>
</dbReference>
<dbReference type="PANTHER" id="PTHR33055">
    <property type="entry name" value="TRANSPOSASE FOR INSERTION SEQUENCE ELEMENT IS1111A"/>
    <property type="match status" value="1"/>
</dbReference>
<evidence type="ECO:0000313" key="3">
    <source>
        <dbReference type="Proteomes" id="UP000198642"/>
    </source>
</evidence>
<evidence type="ECO:0000313" key="2">
    <source>
        <dbReference type="EMBL" id="SFB37870.1"/>
    </source>
</evidence>
<dbReference type="GO" id="GO:0004803">
    <property type="term" value="F:transposase activity"/>
    <property type="evidence" value="ECO:0007669"/>
    <property type="project" value="InterPro"/>
</dbReference>
<keyword evidence="3" id="KW-1185">Reference proteome</keyword>
<accession>A0A1I1ANA9</accession>
<organism evidence="2 3">
    <name type="scientific">Lentibacillus halodurans</name>
    <dbReference type="NCBI Taxonomy" id="237679"/>
    <lineage>
        <taxon>Bacteria</taxon>
        <taxon>Bacillati</taxon>
        <taxon>Bacillota</taxon>
        <taxon>Bacilli</taxon>
        <taxon>Bacillales</taxon>
        <taxon>Bacillaceae</taxon>
        <taxon>Lentibacillus</taxon>
    </lineage>
</organism>
<dbReference type="InterPro" id="IPR047650">
    <property type="entry name" value="Transpos_IS110"/>
</dbReference>
<dbReference type="AlphaFoldDB" id="A0A1I1ANA9"/>
<protein>
    <submittedName>
        <fullName evidence="2">Transposase IS116/IS110/IS902 family protein</fullName>
    </submittedName>
</protein>
<sequence length="120" mass="13571">PGVGDKIAATILSEIGGIDRFHHPKKLVAFSGVDPRVHESGKFKATQNRMTKRGSSKLRQALYTAVLCGLRKSRNTRLIAFYQSNREEGKPHKVVMGACMNKLIHWIFYMLKRKEAFVEA</sequence>
<dbReference type="GO" id="GO:0003677">
    <property type="term" value="F:DNA binding"/>
    <property type="evidence" value="ECO:0007669"/>
    <property type="project" value="InterPro"/>
</dbReference>
<feature type="non-terminal residue" evidence="2">
    <location>
        <position position="1"/>
    </location>
</feature>
<dbReference type="Proteomes" id="UP000198642">
    <property type="component" value="Unassembled WGS sequence"/>
</dbReference>
<dbReference type="GO" id="GO:0006313">
    <property type="term" value="P:DNA transposition"/>
    <property type="evidence" value="ECO:0007669"/>
    <property type="project" value="InterPro"/>
</dbReference>